<dbReference type="GO" id="GO:0005813">
    <property type="term" value="C:centrosome"/>
    <property type="evidence" value="ECO:0007669"/>
    <property type="project" value="UniProtKB-SubCell"/>
</dbReference>
<dbReference type="SMART" id="SM00365">
    <property type="entry name" value="LRR_SD22"/>
    <property type="match status" value="4"/>
</dbReference>
<dbReference type="Gene3D" id="3.80.10.10">
    <property type="entry name" value="Ribonuclease Inhibitor"/>
    <property type="match status" value="2"/>
</dbReference>
<evidence type="ECO:0000256" key="4">
    <source>
        <dbReference type="ARBA" id="ARBA00022737"/>
    </source>
</evidence>
<dbReference type="InterPro" id="IPR000048">
    <property type="entry name" value="IQ_motif_EF-hand-BS"/>
</dbReference>
<dbReference type="PANTHER" id="PTHR45973">
    <property type="entry name" value="PROTEIN PHOSPHATASE 1 REGULATORY SUBUNIT SDS22-RELATED"/>
    <property type="match status" value="1"/>
</dbReference>
<evidence type="ECO:0000256" key="10">
    <source>
        <dbReference type="SAM" id="MobiDB-lite"/>
    </source>
</evidence>
<evidence type="ECO:0000256" key="8">
    <source>
        <dbReference type="ARBA" id="ARBA00068862"/>
    </source>
</evidence>
<dbReference type="PROSITE" id="PS51450">
    <property type="entry name" value="LRR"/>
    <property type="match status" value="4"/>
</dbReference>
<dbReference type="SMART" id="SM00369">
    <property type="entry name" value="LRR_TYP"/>
    <property type="match status" value="3"/>
</dbReference>
<dbReference type="SUPFAM" id="SSF52058">
    <property type="entry name" value="L domain-like"/>
    <property type="match status" value="1"/>
</dbReference>
<dbReference type="AlphaFoldDB" id="A0A8U1BXC6"/>
<accession>A0A8U1BXC6</accession>
<dbReference type="Proteomes" id="UP000808372">
    <property type="component" value="Chromosome 13"/>
</dbReference>
<keyword evidence="6" id="KW-0206">Cytoskeleton</keyword>
<dbReference type="GeneID" id="120058125"/>
<feature type="compositionally biased region" description="Low complexity" evidence="10">
    <location>
        <begin position="307"/>
        <end position="317"/>
    </location>
</feature>
<dbReference type="InterPro" id="IPR050576">
    <property type="entry name" value="Cilia_flagella_integrity"/>
</dbReference>
<keyword evidence="11" id="KW-1185">Reference proteome</keyword>
<dbReference type="GO" id="GO:1902018">
    <property type="term" value="P:negative regulation of cilium assembly"/>
    <property type="evidence" value="ECO:0007669"/>
    <property type="project" value="TreeGrafter"/>
</dbReference>
<dbReference type="PANTHER" id="PTHR45973:SF2">
    <property type="entry name" value="CENTROSOMAL PROTEIN OF 97 KDA"/>
    <property type="match status" value="1"/>
</dbReference>
<comment type="subcellular location">
    <subcellularLocation>
        <location evidence="1">Cytoplasm</location>
        <location evidence="1">Cytoskeleton</location>
        <location evidence="1">Microtubule organizing center</location>
        <location evidence="1">Centrosome</location>
    </subcellularLocation>
</comment>
<feature type="region of interest" description="Disordered" evidence="10">
    <location>
        <begin position="1"/>
        <end position="20"/>
    </location>
</feature>
<dbReference type="InterPro" id="IPR032675">
    <property type="entry name" value="LRR_dom_sf"/>
</dbReference>
<feature type="region of interest" description="Disordered" evidence="10">
    <location>
        <begin position="741"/>
        <end position="795"/>
    </location>
</feature>
<protein>
    <recommendedName>
        <fullName evidence="8">Centrosomal protein of 97 kDa</fullName>
    </recommendedName>
    <alternativeName>
        <fullName evidence="9">Leucine-rich repeat and IQ domain-containing protein 2</fullName>
    </alternativeName>
</protein>
<gene>
    <name evidence="12" type="primary">LOC120058125</name>
</gene>
<dbReference type="KEGG" id="snh:120058125"/>
<evidence type="ECO:0000256" key="9">
    <source>
        <dbReference type="ARBA" id="ARBA00076677"/>
    </source>
</evidence>
<evidence type="ECO:0000256" key="1">
    <source>
        <dbReference type="ARBA" id="ARBA00004300"/>
    </source>
</evidence>
<proteinExistence type="predicted"/>
<evidence type="ECO:0000256" key="2">
    <source>
        <dbReference type="ARBA" id="ARBA00022490"/>
    </source>
</evidence>
<dbReference type="Pfam" id="PF00612">
    <property type="entry name" value="IQ"/>
    <property type="match status" value="1"/>
</dbReference>
<evidence type="ECO:0000313" key="11">
    <source>
        <dbReference type="Proteomes" id="UP000808372"/>
    </source>
</evidence>
<keyword evidence="5" id="KW-0970">Cilium biogenesis/degradation</keyword>
<feature type="region of interest" description="Disordered" evidence="10">
    <location>
        <begin position="423"/>
        <end position="453"/>
    </location>
</feature>
<evidence type="ECO:0000256" key="3">
    <source>
        <dbReference type="ARBA" id="ARBA00022614"/>
    </source>
</evidence>
<dbReference type="InterPro" id="IPR001611">
    <property type="entry name" value="Leu-rich_rpt"/>
</dbReference>
<feature type="compositionally biased region" description="Polar residues" evidence="10">
    <location>
        <begin position="772"/>
        <end position="782"/>
    </location>
</feature>
<evidence type="ECO:0000313" key="12">
    <source>
        <dbReference type="RefSeq" id="XP_038862526.1"/>
    </source>
</evidence>
<dbReference type="PROSITE" id="PS50096">
    <property type="entry name" value="IQ"/>
    <property type="match status" value="1"/>
</dbReference>
<keyword evidence="4" id="KW-0677">Repeat</keyword>
<sequence>MAMIERQAKGPDQQIEQNEGPVRDLSLQGLQKLEPSFTCSDETHTLILDRNHIMKLDHLERSRGLQQLSVAGNRLVRMMGVCRLTELRVLNLPNNSIGYIEGLRDLPHLEWLNLSGNNIKVIEQLNSCVALQHLDVSDNNISNIGDLTKLLALKTLLLHGNSITTLRTVPTHLPAHLSILSLAENEIRDLNEVSYLAPLHDLEQLSIMSNPCIMATPSLPGYDYRPYIMSWCLNLKILDGYLVSQKEGLKAEWLYSQGKGRSYRPGQHVQLVQYLATVCPLTSTSTLETAEDAKLEKILSKQRFHQRQLQQQTQGGSPSPPRPTQLDVETHSPCHVPPLGGAREADRATTPVTASPARQTEPAILQINTWLGCEASQAGAPPLRGPRGMEDRLYLEDVQSQTDEDKLTGSLLSSESTFLLVTSDPARSDSEDETETFEPDSLAPEHPIRPKKTFPEKTQHAPLEREMEMEENRVKEVTGERVSADSPLTCTLTSTASPPVTAGDQSQTNDSAPLQGAYSNCVAAEVRVGSKQEEEAVLRCDRLGRCEADRAAVRIQAWWRGMWARRSHPLAKEVRCEIRLRRMQEHIIFLSGELERVRKHHEEERLQRLVQEEAVNFLWGQLQYMQQWQRTVEAQLASVAQAGSSPAPALTPGLCGPPALRLPLPVAFSTADAACTDLSFPDSGFQFTGEQQARQEDTFLSCGTGDSMETVRALALGGSLAPGGGGDSQDCSLLEQYLSSVQQREAEEGGASDRTGTPQPPSPLSPAEMEQPDSNTQNNAQSEDTEQQHTLGGPI</sequence>
<dbReference type="RefSeq" id="XP_038862526.1">
    <property type="nucleotide sequence ID" value="XM_039006598.1"/>
</dbReference>
<keyword evidence="3" id="KW-0433">Leucine-rich repeat</keyword>
<dbReference type="Pfam" id="PF14580">
    <property type="entry name" value="LRR_9"/>
    <property type="match status" value="1"/>
</dbReference>
<dbReference type="InterPro" id="IPR003591">
    <property type="entry name" value="Leu-rich_rpt_typical-subtyp"/>
</dbReference>
<comment type="function">
    <text evidence="7">Acts as a key negative regulator of ciliogenesis in collaboration with CCP110 by capping the mother centriole thereby preventing cilia formation. Required for recruitment of CCP110 to the centrosome.</text>
</comment>
<evidence type="ECO:0000256" key="7">
    <source>
        <dbReference type="ARBA" id="ARBA00058656"/>
    </source>
</evidence>
<evidence type="ECO:0000256" key="5">
    <source>
        <dbReference type="ARBA" id="ARBA00022794"/>
    </source>
</evidence>
<dbReference type="FunFam" id="3.80.10.10:FF:000165">
    <property type="entry name" value="Centrosomal protein of 97 kDa"/>
    <property type="match status" value="1"/>
</dbReference>
<dbReference type="GO" id="GO:0030030">
    <property type="term" value="P:cell projection organization"/>
    <property type="evidence" value="ECO:0007669"/>
    <property type="project" value="UniProtKB-KW"/>
</dbReference>
<keyword evidence="2" id="KW-0963">Cytoplasm</keyword>
<feature type="region of interest" description="Disordered" evidence="10">
    <location>
        <begin position="493"/>
        <end position="512"/>
    </location>
</feature>
<evidence type="ECO:0000256" key="6">
    <source>
        <dbReference type="ARBA" id="ARBA00023212"/>
    </source>
</evidence>
<organism evidence="11 12">
    <name type="scientific">Salvelinus namaycush</name>
    <name type="common">Lake trout</name>
    <name type="synonym">Salmo namaycush</name>
    <dbReference type="NCBI Taxonomy" id="8040"/>
    <lineage>
        <taxon>Eukaryota</taxon>
        <taxon>Metazoa</taxon>
        <taxon>Chordata</taxon>
        <taxon>Craniata</taxon>
        <taxon>Vertebrata</taxon>
        <taxon>Euteleostomi</taxon>
        <taxon>Actinopterygii</taxon>
        <taxon>Neopterygii</taxon>
        <taxon>Teleostei</taxon>
        <taxon>Protacanthopterygii</taxon>
        <taxon>Salmoniformes</taxon>
        <taxon>Salmonidae</taxon>
        <taxon>Salmoninae</taxon>
        <taxon>Salvelinus</taxon>
    </lineage>
</organism>
<name>A0A8U1BXC6_SALNM</name>
<feature type="region of interest" description="Disordered" evidence="10">
    <location>
        <begin position="304"/>
        <end position="361"/>
    </location>
</feature>
<reference evidence="12" key="1">
    <citation type="submission" date="2025-08" db="UniProtKB">
        <authorList>
            <consortium name="RefSeq"/>
        </authorList>
    </citation>
    <scope>IDENTIFICATION</scope>
    <source>
        <tissue evidence="12">White muscle</tissue>
    </source>
</reference>
<dbReference type="SMART" id="SM00015">
    <property type="entry name" value="IQ"/>
    <property type="match status" value="1"/>
</dbReference>